<dbReference type="PANTHER" id="PTHR33164">
    <property type="entry name" value="TRANSCRIPTIONAL REGULATOR, MARR FAMILY"/>
    <property type="match status" value="1"/>
</dbReference>
<evidence type="ECO:0000313" key="2">
    <source>
        <dbReference type="EMBL" id="CCQ44496.1"/>
    </source>
</evidence>
<gene>
    <name evidence="2" type="ORF">ARTSIC4J27_422</name>
</gene>
<accession>A0A024GYF0</accession>
<proteinExistence type="predicted"/>
<evidence type="ECO:0000313" key="3">
    <source>
        <dbReference type="Proteomes" id="UP000035722"/>
    </source>
</evidence>
<comment type="caution">
    <text evidence="2">The sequence shown here is derived from an EMBL/GenBank/DDBJ whole genome shotgun (WGS) entry which is preliminary data.</text>
</comment>
<organism evidence="2 3">
    <name type="scientific">Pseudarthrobacter siccitolerans</name>
    <dbReference type="NCBI Taxonomy" id="861266"/>
    <lineage>
        <taxon>Bacteria</taxon>
        <taxon>Bacillati</taxon>
        <taxon>Actinomycetota</taxon>
        <taxon>Actinomycetes</taxon>
        <taxon>Micrococcales</taxon>
        <taxon>Micrococcaceae</taxon>
        <taxon>Pseudarthrobacter</taxon>
    </lineage>
</organism>
<dbReference type="GO" id="GO:0006950">
    <property type="term" value="P:response to stress"/>
    <property type="evidence" value="ECO:0007669"/>
    <property type="project" value="TreeGrafter"/>
</dbReference>
<protein>
    <submittedName>
        <fullName evidence="2">MarR family protein</fullName>
    </submittedName>
</protein>
<dbReference type="AlphaFoldDB" id="A0A024GYF0"/>
<dbReference type="SMART" id="SM00347">
    <property type="entry name" value="HTH_MARR"/>
    <property type="match status" value="1"/>
</dbReference>
<name>A0A024GYF0_9MICC</name>
<dbReference type="EMBL" id="CAQI01000027">
    <property type="protein sequence ID" value="CCQ44496.1"/>
    <property type="molecule type" value="Genomic_DNA"/>
</dbReference>
<dbReference type="RefSeq" id="WP_152683750.1">
    <property type="nucleotide sequence ID" value="NZ_CAQI01000027.1"/>
</dbReference>
<reference evidence="3" key="1">
    <citation type="journal article" date="2014" name="Genome Announc.">
        <title>Genome Sequence of Arthrobacter siccitolerans 4J27, a Xeroprotectant-Producing Desiccation-Tolerant Microorganism.</title>
        <authorList>
            <person name="Manzanera M."/>
            <person name="Santa-Cruz-Calvo L."/>
            <person name="Vilchez J.I."/>
            <person name="Garcia-Fontana C."/>
            <person name="Silva-Castro G.A."/>
            <person name="Calvo C."/>
            <person name="Gonzalez-Lopez J."/>
        </authorList>
    </citation>
    <scope>NUCLEOTIDE SEQUENCE [LARGE SCALE GENOMIC DNA]</scope>
    <source>
        <strain evidence="3">4J27</strain>
    </source>
</reference>
<dbReference type="InterPro" id="IPR039422">
    <property type="entry name" value="MarR/SlyA-like"/>
</dbReference>
<dbReference type="OrthoDB" id="162531at2"/>
<dbReference type="SUPFAM" id="SSF46785">
    <property type="entry name" value="Winged helix' DNA-binding domain"/>
    <property type="match status" value="1"/>
</dbReference>
<sequence length="155" mass="17384">MSKGLETSSLYPLFSELTRLETELWDAVDNRLRKEHGLPMSRFEPMAVVDRLGACRVFDVATALAITVGGTSKLIDRIEKAGHCRRRNNPLDRRSSLIELTADGRMLLERARKTVDAELDLRLNPVLSRQQTDDLMELLGVLRNASRLAAAGRPD</sequence>
<dbReference type="PROSITE" id="PS50995">
    <property type="entry name" value="HTH_MARR_2"/>
    <property type="match status" value="1"/>
</dbReference>
<dbReference type="PANTHER" id="PTHR33164:SF94">
    <property type="entry name" value="TRANSCRIPTIONAL REGULATORY PROTEIN-RELATED"/>
    <property type="match status" value="1"/>
</dbReference>
<dbReference type="Pfam" id="PF01047">
    <property type="entry name" value="MarR"/>
    <property type="match status" value="1"/>
</dbReference>
<dbReference type="InterPro" id="IPR036390">
    <property type="entry name" value="WH_DNA-bd_sf"/>
</dbReference>
<dbReference type="InterPro" id="IPR036388">
    <property type="entry name" value="WH-like_DNA-bd_sf"/>
</dbReference>
<dbReference type="Proteomes" id="UP000035722">
    <property type="component" value="Unassembled WGS sequence"/>
</dbReference>
<evidence type="ECO:0000259" key="1">
    <source>
        <dbReference type="PROSITE" id="PS50995"/>
    </source>
</evidence>
<feature type="domain" description="HTH marR-type" evidence="1">
    <location>
        <begin position="10"/>
        <end position="144"/>
    </location>
</feature>
<dbReference type="InterPro" id="IPR000835">
    <property type="entry name" value="HTH_MarR-typ"/>
</dbReference>
<dbReference type="STRING" id="861266.ARTSIC4J27_422"/>
<keyword evidence="3" id="KW-1185">Reference proteome</keyword>
<dbReference type="GO" id="GO:0003700">
    <property type="term" value="F:DNA-binding transcription factor activity"/>
    <property type="evidence" value="ECO:0007669"/>
    <property type="project" value="InterPro"/>
</dbReference>
<dbReference type="Gene3D" id="1.10.10.10">
    <property type="entry name" value="Winged helix-like DNA-binding domain superfamily/Winged helix DNA-binding domain"/>
    <property type="match status" value="1"/>
</dbReference>